<evidence type="ECO:0000313" key="1">
    <source>
        <dbReference type="EMBL" id="SFC02036.1"/>
    </source>
</evidence>
<protein>
    <submittedName>
        <fullName evidence="1">Uncharacterized protein</fullName>
    </submittedName>
</protein>
<dbReference type="OrthoDB" id="1820635at2"/>
<reference evidence="1 2" key="1">
    <citation type="submission" date="2016-10" db="EMBL/GenBank/DDBJ databases">
        <authorList>
            <person name="de Groot N.N."/>
        </authorList>
    </citation>
    <scope>NUCLEOTIDE SEQUENCE [LARGE SCALE GENOMIC DNA]</scope>
    <source>
        <strain evidence="1 2">AR67</strain>
    </source>
</reference>
<accession>A0A1I1FSQ1</accession>
<organism evidence="1 2">
    <name type="scientific">Ruminococcus albus</name>
    <dbReference type="NCBI Taxonomy" id="1264"/>
    <lineage>
        <taxon>Bacteria</taxon>
        <taxon>Bacillati</taxon>
        <taxon>Bacillota</taxon>
        <taxon>Clostridia</taxon>
        <taxon>Eubacteriales</taxon>
        <taxon>Oscillospiraceae</taxon>
        <taxon>Ruminococcus</taxon>
    </lineage>
</organism>
<proteinExistence type="predicted"/>
<dbReference type="AlphaFoldDB" id="A0A1I1FSQ1"/>
<evidence type="ECO:0000313" key="2">
    <source>
        <dbReference type="Proteomes" id="UP000182192"/>
    </source>
</evidence>
<dbReference type="RefSeq" id="WP_074960465.1">
    <property type="nucleotide sequence ID" value="NZ_FOKQ01000006.1"/>
</dbReference>
<gene>
    <name evidence="1" type="ORF">SAMN02910406_00998</name>
</gene>
<dbReference type="Proteomes" id="UP000182192">
    <property type="component" value="Unassembled WGS sequence"/>
</dbReference>
<name>A0A1I1FSQ1_RUMAL</name>
<sequence length="170" mass="19184">MNNNQLAEVARILGVSEDSISAMDDEIKKSMAVVFETVAIRNDDDKKAVFETLDNLWQKGSIYIELAEVAKSTGITLNTLRSLDYETQQTIVYEFMADSSQTERFYDLVNKSLAVADLPNVAKLIGTPVRELRTLPRRIQENICGAYTMEYDADSTNIELIDHIREMIAP</sequence>
<dbReference type="EMBL" id="FOKQ01000006">
    <property type="protein sequence ID" value="SFC02036.1"/>
    <property type="molecule type" value="Genomic_DNA"/>
</dbReference>